<proteinExistence type="predicted"/>
<reference evidence="1 2" key="1">
    <citation type="submission" date="2019-07" db="EMBL/GenBank/DDBJ databases">
        <authorList>
            <person name="Brisse S."/>
            <person name="Rodrigues C."/>
            <person name="Thorpe H."/>
        </authorList>
    </citation>
    <scope>NUCLEOTIDE SEQUENCE [LARGE SCALE GENOMIC DNA]</scope>
    <source>
        <strain evidence="1">SB6408</strain>
    </source>
</reference>
<sequence>MAENNFKPFAIASGANVVTQAEWEALIALATGFTAGIARAGQINKALRQATVMGSVLAQFMADNTGKDILDDGNVSDLVQKLHDAVNSIIPSIPVTSVNNKTGAVVLGASDVGAYPSTGGTLSGPLSATGQISEAGQRVYSPNNPPPQSFITSGIVNIGTGAVGSYAMLRNTTLSSTINPGDVVSGSRLAYSGVTAYGGDSGGDWARITEGSTVSGSWRCMGLAINTDRHYGVSLFLRIA</sequence>
<dbReference type="Proteomes" id="UP000318370">
    <property type="component" value="Unassembled WGS sequence"/>
</dbReference>
<dbReference type="RefSeq" id="WP_142462463.1">
    <property type="nucleotide sequence ID" value="NZ_CABGHF010000008.1"/>
</dbReference>
<protein>
    <recommendedName>
        <fullName evidence="3">Tail fiber protein</fullName>
    </recommendedName>
</protein>
<evidence type="ECO:0000313" key="2">
    <source>
        <dbReference type="Proteomes" id="UP000318370"/>
    </source>
</evidence>
<dbReference type="AlphaFoldDB" id="A0A564J7A5"/>
<gene>
    <name evidence="1" type="ORF">SB6408_04527</name>
</gene>
<dbReference type="EMBL" id="CABGHF010000008">
    <property type="protein sequence ID" value="VUS53642.1"/>
    <property type="molecule type" value="Genomic_DNA"/>
</dbReference>
<name>A0A564J7A5_9ENTR</name>
<organism evidence="1 2">
    <name type="scientific">Klebsiella spallanzanii</name>
    <dbReference type="NCBI Taxonomy" id="2587528"/>
    <lineage>
        <taxon>Bacteria</taxon>
        <taxon>Pseudomonadati</taxon>
        <taxon>Pseudomonadota</taxon>
        <taxon>Gammaproteobacteria</taxon>
        <taxon>Enterobacterales</taxon>
        <taxon>Enterobacteriaceae</taxon>
        <taxon>Klebsiella/Raoultella group</taxon>
        <taxon>Klebsiella</taxon>
    </lineage>
</organism>
<accession>A0A564J7A5</accession>
<evidence type="ECO:0000313" key="1">
    <source>
        <dbReference type="EMBL" id="VUS53642.1"/>
    </source>
</evidence>
<evidence type="ECO:0008006" key="3">
    <source>
        <dbReference type="Google" id="ProtNLM"/>
    </source>
</evidence>